<dbReference type="EMBL" id="KI925458">
    <property type="protein sequence ID" value="ETW81317.1"/>
    <property type="molecule type" value="Genomic_DNA"/>
</dbReference>
<reference evidence="2 3" key="1">
    <citation type="journal article" date="2012" name="New Phytol.">
        <title>Insight into trade-off between wood decay and parasitism from the genome of a fungal forest pathogen.</title>
        <authorList>
            <person name="Olson A."/>
            <person name="Aerts A."/>
            <person name="Asiegbu F."/>
            <person name="Belbahri L."/>
            <person name="Bouzid O."/>
            <person name="Broberg A."/>
            <person name="Canback B."/>
            <person name="Coutinho P.M."/>
            <person name="Cullen D."/>
            <person name="Dalman K."/>
            <person name="Deflorio G."/>
            <person name="van Diepen L.T."/>
            <person name="Dunand C."/>
            <person name="Duplessis S."/>
            <person name="Durling M."/>
            <person name="Gonthier P."/>
            <person name="Grimwood J."/>
            <person name="Fossdal C.G."/>
            <person name="Hansson D."/>
            <person name="Henrissat B."/>
            <person name="Hietala A."/>
            <person name="Himmelstrand K."/>
            <person name="Hoffmeister D."/>
            <person name="Hogberg N."/>
            <person name="James T.Y."/>
            <person name="Karlsson M."/>
            <person name="Kohler A."/>
            <person name="Kues U."/>
            <person name="Lee Y.H."/>
            <person name="Lin Y.C."/>
            <person name="Lind M."/>
            <person name="Lindquist E."/>
            <person name="Lombard V."/>
            <person name="Lucas S."/>
            <person name="Lunden K."/>
            <person name="Morin E."/>
            <person name="Murat C."/>
            <person name="Park J."/>
            <person name="Raffaello T."/>
            <person name="Rouze P."/>
            <person name="Salamov A."/>
            <person name="Schmutz J."/>
            <person name="Solheim H."/>
            <person name="Stahlberg J."/>
            <person name="Velez H."/>
            <person name="de Vries R.P."/>
            <person name="Wiebenga A."/>
            <person name="Woodward S."/>
            <person name="Yakovlev I."/>
            <person name="Garbelotto M."/>
            <person name="Martin F."/>
            <person name="Grigoriev I.V."/>
            <person name="Stenlid J."/>
        </authorList>
    </citation>
    <scope>NUCLEOTIDE SEQUENCE [LARGE SCALE GENOMIC DNA]</scope>
    <source>
        <strain evidence="2 3">TC 32-1</strain>
    </source>
</reference>
<dbReference type="KEGG" id="hir:HETIRDRAFT_409305"/>
<evidence type="ECO:0000256" key="1">
    <source>
        <dbReference type="SAM" id="MobiDB-lite"/>
    </source>
</evidence>
<evidence type="ECO:0000313" key="2">
    <source>
        <dbReference type="EMBL" id="ETW81317.1"/>
    </source>
</evidence>
<keyword evidence="3" id="KW-1185">Reference proteome</keyword>
<sequence>MVIEEMSTCDKDEGVKRNMRRVKETEREGVKSRERVNQGHGGISLGSTAGH</sequence>
<protein>
    <submittedName>
        <fullName evidence="2">Uncharacterized protein</fullName>
    </submittedName>
</protein>
<feature type="non-terminal residue" evidence="2">
    <location>
        <position position="51"/>
    </location>
</feature>
<name>W4K671_HETIT</name>
<dbReference type="GeneID" id="20672765"/>
<dbReference type="RefSeq" id="XP_009545986.1">
    <property type="nucleotide sequence ID" value="XM_009547691.1"/>
</dbReference>
<accession>W4K671</accession>
<evidence type="ECO:0000313" key="3">
    <source>
        <dbReference type="Proteomes" id="UP000030671"/>
    </source>
</evidence>
<proteinExistence type="predicted"/>
<feature type="compositionally biased region" description="Basic and acidic residues" evidence="1">
    <location>
        <begin position="19"/>
        <end position="37"/>
    </location>
</feature>
<gene>
    <name evidence="2" type="ORF">HETIRDRAFT_409305</name>
</gene>
<dbReference type="AlphaFoldDB" id="W4K671"/>
<organism evidence="2 3">
    <name type="scientific">Heterobasidion irregulare (strain TC 32-1)</name>
    <dbReference type="NCBI Taxonomy" id="747525"/>
    <lineage>
        <taxon>Eukaryota</taxon>
        <taxon>Fungi</taxon>
        <taxon>Dikarya</taxon>
        <taxon>Basidiomycota</taxon>
        <taxon>Agaricomycotina</taxon>
        <taxon>Agaricomycetes</taxon>
        <taxon>Russulales</taxon>
        <taxon>Bondarzewiaceae</taxon>
        <taxon>Heterobasidion</taxon>
        <taxon>Heterobasidion annosum species complex</taxon>
    </lineage>
</organism>
<dbReference type="Proteomes" id="UP000030671">
    <property type="component" value="Unassembled WGS sequence"/>
</dbReference>
<feature type="region of interest" description="Disordered" evidence="1">
    <location>
        <begin position="19"/>
        <end position="51"/>
    </location>
</feature>
<dbReference type="InParanoid" id="W4K671"/>
<dbReference type="HOGENOM" id="CLU_3111943_0_0_1"/>